<feature type="active site" description="Proton donor" evidence="13">
    <location>
        <position position="46"/>
    </location>
</feature>
<dbReference type="Gene3D" id="3.40.430.10">
    <property type="entry name" value="Dihydrofolate Reductase, subunit A"/>
    <property type="match status" value="1"/>
</dbReference>
<comment type="cofactor">
    <cofactor evidence="12 15">
        <name>Zn(2+)</name>
        <dbReference type="ChEBI" id="CHEBI:29105"/>
    </cofactor>
    <text evidence="12 15">Binds 1 zinc ion.</text>
</comment>
<dbReference type="Pfam" id="PF00383">
    <property type="entry name" value="dCMP_cyt_deam_1"/>
    <property type="match status" value="1"/>
</dbReference>
<evidence type="ECO:0000256" key="2">
    <source>
        <dbReference type="ARBA" id="ARBA00004882"/>
    </source>
</evidence>
<evidence type="ECO:0000256" key="9">
    <source>
        <dbReference type="ARBA" id="ARBA00022857"/>
    </source>
</evidence>
<feature type="binding site" evidence="15">
    <location>
        <position position="44"/>
    </location>
    <ligand>
        <name>Zn(2+)</name>
        <dbReference type="ChEBI" id="CHEBI:29105"/>
        <note>catalytic</note>
    </ligand>
</feature>
<dbReference type="EC" id="3.5.4.26" evidence="12"/>
<dbReference type="PROSITE" id="PS51747">
    <property type="entry name" value="CYT_DCMP_DEAMINASES_2"/>
    <property type="match status" value="1"/>
</dbReference>
<evidence type="ECO:0000256" key="15">
    <source>
        <dbReference type="PIRSR" id="PIRSR006769-3"/>
    </source>
</evidence>
<comment type="similarity">
    <text evidence="5 12">In the C-terminal section; belongs to the HTP reductase family.</text>
</comment>
<dbReference type="InterPro" id="IPR002125">
    <property type="entry name" value="CMP_dCMP_dom"/>
</dbReference>
<dbReference type="Proteomes" id="UP000184462">
    <property type="component" value="Unassembled WGS sequence"/>
</dbReference>
<evidence type="ECO:0000313" key="18">
    <source>
        <dbReference type="Proteomes" id="UP000184462"/>
    </source>
</evidence>
<dbReference type="InterPro" id="IPR024072">
    <property type="entry name" value="DHFR-like_dom_sf"/>
</dbReference>
<evidence type="ECO:0000256" key="6">
    <source>
        <dbReference type="ARBA" id="ARBA00022619"/>
    </source>
</evidence>
<dbReference type="EMBL" id="FQTW01000001">
    <property type="protein sequence ID" value="SHE32708.1"/>
    <property type="molecule type" value="Genomic_DNA"/>
</dbReference>
<feature type="binding site" evidence="14">
    <location>
        <position position="195"/>
    </location>
    <ligand>
        <name>NADP(+)</name>
        <dbReference type="ChEBI" id="CHEBI:58349"/>
    </ligand>
</feature>
<keyword evidence="18" id="KW-1185">Reference proteome</keyword>
<evidence type="ECO:0000259" key="16">
    <source>
        <dbReference type="PROSITE" id="PS51747"/>
    </source>
</evidence>
<feature type="binding site" evidence="14">
    <location>
        <position position="203"/>
    </location>
    <ligand>
        <name>substrate</name>
    </ligand>
</feature>
<feature type="binding site" evidence="14">
    <location>
        <position position="283"/>
    </location>
    <ligand>
        <name>substrate</name>
    </ligand>
</feature>
<evidence type="ECO:0000256" key="5">
    <source>
        <dbReference type="ARBA" id="ARBA00007417"/>
    </source>
</evidence>
<keyword evidence="9 12" id="KW-0521">NADP</keyword>
<dbReference type="Pfam" id="PF01872">
    <property type="entry name" value="RibD_C"/>
    <property type="match status" value="1"/>
</dbReference>
<dbReference type="PANTHER" id="PTHR38011">
    <property type="entry name" value="DIHYDROFOLATE REDUCTASE FAMILY PROTEIN (AFU_ORTHOLOGUE AFUA_8G06820)"/>
    <property type="match status" value="1"/>
</dbReference>
<dbReference type="Gene3D" id="3.40.140.10">
    <property type="entry name" value="Cytidine Deaminase, domain 2"/>
    <property type="match status" value="1"/>
</dbReference>
<dbReference type="InterPro" id="IPR050765">
    <property type="entry name" value="Riboflavin_Biosynth_HTPR"/>
</dbReference>
<evidence type="ECO:0000256" key="12">
    <source>
        <dbReference type="PIRNR" id="PIRNR006769"/>
    </source>
</evidence>
<feature type="binding site" evidence="14">
    <location>
        <position position="150"/>
    </location>
    <ligand>
        <name>NADP(+)</name>
        <dbReference type="ChEBI" id="CHEBI:58349"/>
    </ligand>
</feature>
<dbReference type="STRING" id="1155689.SAMN05444278_101207"/>
<comment type="pathway">
    <text evidence="2 12">Cofactor biosynthesis; riboflavin biosynthesis; 5-amino-6-(D-ribitylamino)uracil from GTP: step 2/4.</text>
</comment>
<dbReference type="GO" id="GO:0008270">
    <property type="term" value="F:zinc ion binding"/>
    <property type="evidence" value="ECO:0007669"/>
    <property type="project" value="InterPro"/>
</dbReference>
<dbReference type="CDD" id="cd01284">
    <property type="entry name" value="Riboflavin_deaminase-reductase"/>
    <property type="match status" value="1"/>
</dbReference>
<comment type="similarity">
    <text evidence="4 12">In the N-terminal section; belongs to the cytidine and deoxycytidylate deaminase family.</text>
</comment>
<evidence type="ECO:0000256" key="4">
    <source>
        <dbReference type="ARBA" id="ARBA00005259"/>
    </source>
</evidence>
<evidence type="ECO:0000256" key="14">
    <source>
        <dbReference type="PIRSR" id="PIRSR006769-2"/>
    </source>
</evidence>
<reference evidence="17 18" key="1">
    <citation type="submission" date="2016-11" db="EMBL/GenBank/DDBJ databases">
        <authorList>
            <person name="Jaros S."/>
            <person name="Januszkiewicz K."/>
            <person name="Wedrychowicz H."/>
        </authorList>
    </citation>
    <scope>NUCLEOTIDE SEQUENCE [LARGE SCALE GENOMIC DNA]</scope>
    <source>
        <strain evidence="17 18">DSM 25661</strain>
    </source>
</reference>
<comment type="catalytic activity">
    <reaction evidence="12">
        <text>2,5-diamino-6-hydroxy-4-(5-phosphoribosylamino)-pyrimidine + H2O + H(+) = 5-amino-6-(5-phospho-D-ribosylamino)uracil + NH4(+)</text>
        <dbReference type="Rhea" id="RHEA:21868"/>
        <dbReference type="ChEBI" id="CHEBI:15377"/>
        <dbReference type="ChEBI" id="CHEBI:15378"/>
        <dbReference type="ChEBI" id="CHEBI:28938"/>
        <dbReference type="ChEBI" id="CHEBI:58453"/>
        <dbReference type="ChEBI" id="CHEBI:58614"/>
        <dbReference type="EC" id="3.5.4.26"/>
    </reaction>
</comment>
<dbReference type="InterPro" id="IPR002734">
    <property type="entry name" value="RibDG_C"/>
</dbReference>
<dbReference type="InterPro" id="IPR016192">
    <property type="entry name" value="APOBEC/CMP_deaminase_Zn-bd"/>
</dbReference>
<dbReference type="InterPro" id="IPR004794">
    <property type="entry name" value="Eubact_RibD"/>
</dbReference>
<evidence type="ECO:0000313" key="17">
    <source>
        <dbReference type="EMBL" id="SHE32708.1"/>
    </source>
</evidence>
<dbReference type="PROSITE" id="PS00903">
    <property type="entry name" value="CYT_DCMP_DEAMINASES_1"/>
    <property type="match status" value="1"/>
</dbReference>
<dbReference type="SUPFAM" id="SSF53597">
    <property type="entry name" value="Dihydrofolate reductase-like"/>
    <property type="match status" value="1"/>
</dbReference>
<dbReference type="GO" id="GO:0009231">
    <property type="term" value="P:riboflavin biosynthetic process"/>
    <property type="evidence" value="ECO:0007669"/>
    <property type="project" value="UniProtKB-UniPathway"/>
</dbReference>
<keyword evidence="10 12" id="KW-0560">Oxidoreductase</keyword>
<feature type="binding site" evidence="15">
    <location>
        <position position="71"/>
    </location>
    <ligand>
        <name>Zn(2+)</name>
        <dbReference type="ChEBI" id="CHEBI:29105"/>
        <note>catalytic</note>
    </ligand>
</feature>
<feature type="domain" description="CMP/dCMP-type deaminase" evidence="16">
    <location>
        <begin position="1"/>
        <end position="119"/>
    </location>
</feature>
<dbReference type="SUPFAM" id="SSF53927">
    <property type="entry name" value="Cytidine deaminase-like"/>
    <property type="match status" value="1"/>
</dbReference>
<keyword evidence="8 12" id="KW-0862">Zinc</keyword>
<evidence type="ECO:0000256" key="8">
    <source>
        <dbReference type="ARBA" id="ARBA00022833"/>
    </source>
</evidence>
<dbReference type="PANTHER" id="PTHR38011:SF7">
    <property type="entry name" value="2,5-DIAMINO-6-RIBOSYLAMINO-4(3H)-PYRIMIDINONE 5'-PHOSPHATE REDUCTASE"/>
    <property type="match status" value="1"/>
</dbReference>
<feature type="binding site" evidence="14">
    <location>
        <position position="199"/>
    </location>
    <ligand>
        <name>NADP(+)</name>
        <dbReference type="ChEBI" id="CHEBI:58349"/>
    </ligand>
</feature>
<feature type="binding site" evidence="15">
    <location>
        <position position="80"/>
    </location>
    <ligand>
        <name>Zn(2+)</name>
        <dbReference type="ChEBI" id="CHEBI:29105"/>
        <note>catalytic</note>
    </ligand>
</feature>
<keyword evidence="7 12" id="KW-0479">Metal-binding</keyword>
<evidence type="ECO:0000256" key="1">
    <source>
        <dbReference type="ARBA" id="ARBA00002151"/>
    </source>
</evidence>
<dbReference type="UniPathway" id="UPA00275">
    <property type="reaction ID" value="UER00401"/>
</dbReference>
<comment type="pathway">
    <text evidence="3 12">Cofactor biosynthesis; riboflavin biosynthesis; 5-amino-6-(D-ribitylamino)uracil from GTP: step 3/4.</text>
</comment>
<protein>
    <recommendedName>
        <fullName evidence="12">Riboflavin biosynthesis protein RibD</fullName>
    </recommendedName>
    <domain>
        <recommendedName>
            <fullName evidence="12">Diaminohydroxyphosphoribosylaminopyrimidine deaminase</fullName>
            <shortName evidence="12">DRAP deaminase</shortName>
            <ecNumber evidence="12">3.5.4.26</ecNumber>
        </recommendedName>
        <alternativeName>
            <fullName evidence="12">Riboflavin-specific deaminase</fullName>
        </alternativeName>
    </domain>
    <domain>
        <recommendedName>
            <fullName evidence="12">5-amino-6-(5-phosphoribosylamino)uracil reductase</fullName>
            <ecNumber evidence="12">1.1.1.193</ecNumber>
        </recommendedName>
        <alternativeName>
            <fullName evidence="12">HTP reductase</fullName>
        </alternativeName>
    </domain>
</protein>
<evidence type="ECO:0000256" key="10">
    <source>
        <dbReference type="ARBA" id="ARBA00023002"/>
    </source>
</evidence>
<gene>
    <name evidence="17" type="ORF">SAMN05444278_101207</name>
</gene>
<dbReference type="NCBIfam" id="TIGR00326">
    <property type="entry name" value="eubact_ribD"/>
    <property type="match status" value="1"/>
</dbReference>
<keyword evidence="6 12" id="KW-0686">Riboflavin biosynthesis</keyword>
<dbReference type="GO" id="GO:0008703">
    <property type="term" value="F:5-amino-6-(5-phosphoribosylamino)uracil reductase activity"/>
    <property type="evidence" value="ECO:0007669"/>
    <property type="project" value="UniProtKB-EC"/>
</dbReference>
<keyword evidence="12" id="KW-0378">Hydrolase</keyword>
<sequence>MARCIELAKKGLGNTYPNPLVGAVIVYKDQIIGEDYHHKAGEAHAEVNAINAVKDQELLKKSTIYVSLEPCSHYGKTPPCANLIIDKGIPNVVIGHVDPFAEVAGRGIKKLFEAGCHVRVGVLENECANLNKRFFCFHQKQRPYIILKWAQTADGFIAPGYQNNGEIFWISNAYAKQMVHQWRTQEAAILVGTATALKDNPQLSARHWHGKQPTRLVINRDLQLPETLQIFDQSQPTFIFHDISLNKVSQKNLSYIPIDFSKNVINQILKQLYQENLQSVIIEGGQNTLQHFIDENLWDEARIFESQSKLKSGIKSPKFKTEPSKTLKILDNQLKYHYNED</sequence>
<dbReference type="AlphaFoldDB" id="A0A1M4SKN2"/>
<dbReference type="GO" id="GO:0008835">
    <property type="term" value="F:diaminohydroxyphosphoribosylaminopyrimidine deaminase activity"/>
    <property type="evidence" value="ECO:0007669"/>
    <property type="project" value="UniProtKB-EC"/>
</dbReference>
<feature type="binding site" evidence="14">
    <location>
        <position position="169"/>
    </location>
    <ligand>
        <name>NADP(+)</name>
        <dbReference type="ChEBI" id="CHEBI:58349"/>
    </ligand>
</feature>
<feature type="binding site" evidence="14">
    <location>
        <position position="206"/>
    </location>
    <ligand>
        <name>substrate</name>
    </ligand>
</feature>
<dbReference type="InterPro" id="IPR016193">
    <property type="entry name" value="Cytidine_deaminase-like"/>
</dbReference>
<evidence type="ECO:0000256" key="3">
    <source>
        <dbReference type="ARBA" id="ARBA00004910"/>
    </source>
</evidence>
<dbReference type="PIRSF" id="PIRSF006769">
    <property type="entry name" value="RibD"/>
    <property type="match status" value="1"/>
</dbReference>
<name>A0A1M4SKN2_9FLAO</name>
<keyword evidence="11" id="KW-0511">Multifunctional enzyme</keyword>
<evidence type="ECO:0000256" key="7">
    <source>
        <dbReference type="ARBA" id="ARBA00022723"/>
    </source>
</evidence>
<dbReference type="EC" id="1.1.1.193" evidence="12"/>
<comment type="catalytic activity">
    <reaction evidence="12">
        <text>5-amino-6-(5-phospho-D-ribitylamino)uracil + NADP(+) = 5-amino-6-(5-phospho-D-ribosylamino)uracil + NADPH + H(+)</text>
        <dbReference type="Rhea" id="RHEA:17845"/>
        <dbReference type="ChEBI" id="CHEBI:15378"/>
        <dbReference type="ChEBI" id="CHEBI:57783"/>
        <dbReference type="ChEBI" id="CHEBI:58349"/>
        <dbReference type="ChEBI" id="CHEBI:58421"/>
        <dbReference type="ChEBI" id="CHEBI:58453"/>
        <dbReference type="EC" id="1.1.1.193"/>
    </reaction>
</comment>
<comment type="function">
    <text evidence="1 12">Converts 2,5-diamino-6-(ribosylamino)-4(3h)-pyrimidinone 5'-phosphate into 5-amino-6-(ribosylamino)-2,4(1h,3h)-pyrimidinedione 5'-phosphate.</text>
</comment>
<proteinExistence type="inferred from homology"/>
<accession>A0A1M4SKN2</accession>
<evidence type="ECO:0000256" key="11">
    <source>
        <dbReference type="ARBA" id="ARBA00023268"/>
    </source>
</evidence>
<organism evidence="17 18">
    <name type="scientific">Psychroflexus salarius</name>
    <dbReference type="NCBI Taxonomy" id="1155689"/>
    <lineage>
        <taxon>Bacteria</taxon>
        <taxon>Pseudomonadati</taxon>
        <taxon>Bacteroidota</taxon>
        <taxon>Flavobacteriia</taxon>
        <taxon>Flavobacteriales</taxon>
        <taxon>Flavobacteriaceae</taxon>
        <taxon>Psychroflexus</taxon>
    </lineage>
</organism>
<feature type="binding site" evidence="14">
    <location>
        <position position="183"/>
    </location>
    <ligand>
        <name>substrate</name>
    </ligand>
</feature>
<evidence type="ECO:0000256" key="13">
    <source>
        <dbReference type="PIRSR" id="PIRSR006769-1"/>
    </source>
</evidence>